<dbReference type="PANTHER" id="PTHR33452">
    <property type="entry name" value="OXIDOREDUCTASE CATD-RELATED"/>
    <property type="match status" value="1"/>
</dbReference>
<reference evidence="8 9" key="1">
    <citation type="submission" date="2018-04" db="EMBL/GenBank/DDBJ databases">
        <title>Complete genome uncultured novel isolate.</title>
        <authorList>
            <person name="Merlino G."/>
        </authorList>
    </citation>
    <scope>NUCLEOTIDE SEQUENCE [LARGE SCALE GENOMIC DNA]</scope>
    <source>
        <strain evidence="9">R1DC9</strain>
    </source>
</reference>
<evidence type="ECO:0000256" key="4">
    <source>
        <dbReference type="ARBA" id="ARBA00022692"/>
    </source>
</evidence>
<proteinExistence type="inferred from homology"/>
<keyword evidence="6 7" id="KW-0472">Membrane</keyword>
<evidence type="ECO:0000313" key="9">
    <source>
        <dbReference type="Proteomes" id="UP000298616"/>
    </source>
</evidence>
<dbReference type="InterPro" id="IPR051907">
    <property type="entry name" value="DoxX-like_oxidoreductase"/>
</dbReference>
<name>A0A4D7JRT7_9BACT</name>
<dbReference type="GO" id="GO:0005886">
    <property type="term" value="C:plasma membrane"/>
    <property type="evidence" value="ECO:0007669"/>
    <property type="project" value="UniProtKB-SubCell"/>
</dbReference>
<evidence type="ECO:0000313" key="8">
    <source>
        <dbReference type="EMBL" id="QCK14576.1"/>
    </source>
</evidence>
<evidence type="ECO:0000256" key="7">
    <source>
        <dbReference type="SAM" id="Phobius"/>
    </source>
</evidence>
<evidence type="ECO:0000256" key="5">
    <source>
        <dbReference type="ARBA" id="ARBA00022989"/>
    </source>
</evidence>
<feature type="transmembrane region" description="Helical" evidence="7">
    <location>
        <begin position="111"/>
        <end position="130"/>
    </location>
</feature>
<evidence type="ECO:0000256" key="2">
    <source>
        <dbReference type="ARBA" id="ARBA00006679"/>
    </source>
</evidence>
<protein>
    <submittedName>
        <fullName evidence="8">DoxX family protein</fullName>
    </submittedName>
</protein>
<keyword evidence="3" id="KW-1003">Cell membrane</keyword>
<organism evidence="8 9">
    <name type="scientific">Mangrovivirga cuniculi</name>
    <dbReference type="NCBI Taxonomy" id="2715131"/>
    <lineage>
        <taxon>Bacteria</taxon>
        <taxon>Pseudomonadati</taxon>
        <taxon>Bacteroidota</taxon>
        <taxon>Cytophagia</taxon>
        <taxon>Cytophagales</taxon>
        <taxon>Mangrovivirgaceae</taxon>
        <taxon>Mangrovivirga</taxon>
    </lineage>
</organism>
<comment type="subcellular location">
    <subcellularLocation>
        <location evidence="1">Cell membrane</location>
        <topology evidence="1">Multi-pass membrane protein</topology>
    </subcellularLocation>
</comment>
<keyword evidence="5 7" id="KW-1133">Transmembrane helix</keyword>
<dbReference type="AlphaFoldDB" id="A0A4D7JRT7"/>
<dbReference type="InterPro" id="IPR032808">
    <property type="entry name" value="DoxX"/>
</dbReference>
<gene>
    <name evidence="8" type="ORF">DCC35_07385</name>
</gene>
<evidence type="ECO:0000256" key="3">
    <source>
        <dbReference type="ARBA" id="ARBA00022475"/>
    </source>
</evidence>
<dbReference type="OrthoDB" id="9813193at2"/>
<evidence type="ECO:0000256" key="1">
    <source>
        <dbReference type="ARBA" id="ARBA00004651"/>
    </source>
</evidence>
<feature type="transmembrane region" description="Helical" evidence="7">
    <location>
        <begin position="82"/>
        <end position="99"/>
    </location>
</feature>
<dbReference type="Proteomes" id="UP000298616">
    <property type="component" value="Chromosome"/>
</dbReference>
<keyword evidence="4 7" id="KW-0812">Transmembrane</keyword>
<dbReference type="Pfam" id="PF07681">
    <property type="entry name" value="DoxX"/>
    <property type="match status" value="1"/>
</dbReference>
<dbReference type="PANTHER" id="PTHR33452:SF1">
    <property type="entry name" value="INNER MEMBRANE PROTEIN YPHA-RELATED"/>
    <property type="match status" value="1"/>
</dbReference>
<dbReference type="EMBL" id="CP028923">
    <property type="protein sequence ID" value="QCK14576.1"/>
    <property type="molecule type" value="Genomic_DNA"/>
</dbReference>
<comment type="similarity">
    <text evidence="2">Belongs to the DoxX family.</text>
</comment>
<feature type="transmembrane region" description="Helical" evidence="7">
    <location>
        <begin position="12"/>
        <end position="32"/>
    </location>
</feature>
<accession>A0A4D7JRT7</accession>
<sequence>MSKLFFSTTIRSRSLGVALLIYRVAIGGMLLGHGIPKLLEFESLSQSFPDPLGLGSVLSLILVIVAEVVCAILIITGLLTRFAVIPVLITMLIAVFIIHGEDGFSAQEAALHYLLASVFLMIVGPGKFSFDSWVSKKRKSKFFK</sequence>
<dbReference type="KEGG" id="fpf:DCC35_07385"/>
<dbReference type="RefSeq" id="WP_137090163.1">
    <property type="nucleotide sequence ID" value="NZ_CP028923.1"/>
</dbReference>
<keyword evidence="9" id="KW-1185">Reference proteome</keyword>
<feature type="transmembrane region" description="Helical" evidence="7">
    <location>
        <begin position="52"/>
        <end position="75"/>
    </location>
</feature>
<evidence type="ECO:0000256" key="6">
    <source>
        <dbReference type="ARBA" id="ARBA00023136"/>
    </source>
</evidence>